<feature type="transmembrane region" description="Helical" evidence="1">
    <location>
        <begin position="502"/>
        <end position="525"/>
    </location>
</feature>
<dbReference type="OrthoDB" id="85718at2"/>
<dbReference type="RefSeq" id="WP_130436118.1">
    <property type="nucleotide sequence ID" value="NZ_SGXF01000007.1"/>
</dbReference>
<feature type="transmembrane region" description="Helical" evidence="1">
    <location>
        <begin position="265"/>
        <end position="285"/>
    </location>
</feature>
<feature type="transmembrane region" description="Helical" evidence="1">
    <location>
        <begin position="433"/>
        <end position="455"/>
    </location>
</feature>
<feature type="transmembrane region" description="Helical" evidence="1">
    <location>
        <begin position="215"/>
        <end position="237"/>
    </location>
</feature>
<protein>
    <submittedName>
        <fullName evidence="3">Double zinc ribbon protein</fullName>
    </submittedName>
</protein>
<evidence type="ECO:0000313" key="4">
    <source>
        <dbReference type="Proteomes" id="UP000292927"/>
    </source>
</evidence>
<evidence type="ECO:0000256" key="1">
    <source>
        <dbReference type="SAM" id="Phobius"/>
    </source>
</evidence>
<accession>A0A4Q7P0D6</accession>
<feature type="transmembrane region" description="Helical" evidence="1">
    <location>
        <begin position="75"/>
        <end position="95"/>
    </location>
</feature>
<sequence length="534" mass="59818">MKCKKCTYENVPDADFCVQCGEPLEKPRFCKYCGSLIPSNACFCPNCGKNLNGQQTAPGPHDFTDKQPTAHKNRFSFLMFVFFVLLIISAFGKWITVPSQNLLGYEYIHESSYSLYEIPNYLKKLEEITFGLADFTDISAVCKSFAILNTAAAVLLLLSACLFWNKKKAYKWIGLSSCALFFWTSAFTYILISQPNRNIQGGTYGDPTLLQPAPFLYATFIMAIATAIVLFAVSFNISNNKSNVKSHAAYKLGFKDTGTALFKGWEVVVLLGCIIGNNFLVAWRFSDFVSYGCQSVTWLHIFERILQILFSVWILLILHPAVRAAWRNGKLQERRLYISTLAFCGASLIVYLAAYYPILLDVNATALLGLVFILTIGGIIVRKERKCNGTTPSEKPAPHPLLRMSAVLSGVAIIEIILLFVCCRRLTSEKYFFYNMLSIMSLPILSLCLNISYLLKKERNSTLKYFITPSAYLSAMLLNILGIICCLLASGNGWNFPEKAEILVILIPLLISCILFSIMWIVVTFGKKAAHDIQ</sequence>
<dbReference type="Pfam" id="PF12773">
    <property type="entry name" value="DZR"/>
    <property type="match status" value="1"/>
</dbReference>
<feature type="transmembrane region" description="Helical" evidence="1">
    <location>
        <begin position="401"/>
        <end position="421"/>
    </location>
</feature>
<proteinExistence type="predicted"/>
<dbReference type="EMBL" id="SGXF01000007">
    <property type="protein sequence ID" value="RZS92800.1"/>
    <property type="molecule type" value="Genomic_DNA"/>
</dbReference>
<feature type="transmembrane region" description="Helical" evidence="1">
    <location>
        <begin position="336"/>
        <end position="356"/>
    </location>
</feature>
<organism evidence="3 4">
    <name type="scientific">Cuneatibacter caecimuris</name>
    <dbReference type="NCBI Taxonomy" id="1796618"/>
    <lineage>
        <taxon>Bacteria</taxon>
        <taxon>Bacillati</taxon>
        <taxon>Bacillota</taxon>
        <taxon>Clostridia</taxon>
        <taxon>Lachnospirales</taxon>
        <taxon>Lachnospiraceae</taxon>
        <taxon>Cuneatibacter</taxon>
    </lineage>
</organism>
<feature type="transmembrane region" description="Helical" evidence="1">
    <location>
        <begin position="362"/>
        <end position="381"/>
    </location>
</feature>
<reference evidence="3 4" key="1">
    <citation type="submission" date="2019-02" db="EMBL/GenBank/DDBJ databases">
        <title>Genomic Encyclopedia of Type Strains, Phase IV (KMG-IV): sequencing the most valuable type-strain genomes for metagenomic binning, comparative biology and taxonomic classification.</title>
        <authorList>
            <person name="Goeker M."/>
        </authorList>
    </citation>
    <scope>NUCLEOTIDE SEQUENCE [LARGE SCALE GENOMIC DNA]</scope>
    <source>
        <strain evidence="3 4">DSM 29486</strain>
    </source>
</reference>
<keyword evidence="1" id="KW-0812">Transmembrane</keyword>
<feature type="transmembrane region" description="Helical" evidence="1">
    <location>
        <begin position="305"/>
        <end position="324"/>
    </location>
</feature>
<evidence type="ECO:0000259" key="2">
    <source>
        <dbReference type="Pfam" id="PF12773"/>
    </source>
</evidence>
<keyword evidence="4" id="KW-1185">Reference proteome</keyword>
<feature type="transmembrane region" description="Helical" evidence="1">
    <location>
        <begin position="172"/>
        <end position="192"/>
    </location>
</feature>
<keyword evidence="1" id="KW-0472">Membrane</keyword>
<feature type="domain" description="DZANK-type" evidence="2">
    <location>
        <begin position="3"/>
        <end position="48"/>
    </location>
</feature>
<comment type="caution">
    <text evidence="3">The sequence shown here is derived from an EMBL/GenBank/DDBJ whole genome shotgun (WGS) entry which is preliminary data.</text>
</comment>
<dbReference type="AlphaFoldDB" id="A0A4Q7P0D6"/>
<feature type="transmembrane region" description="Helical" evidence="1">
    <location>
        <begin position="145"/>
        <end position="165"/>
    </location>
</feature>
<dbReference type="Proteomes" id="UP000292927">
    <property type="component" value="Unassembled WGS sequence"/>
</dbReference>
<evidence type="ECO:0000313" key="3">
    <source>
        <dbReference type="EMBL" id="RZS92800.1"/>
    </source>
</evidence>
<feature type="transmembrane region" description="Helical" evidence="1">
    <location>
        <begin position="467"/>
        <end position="490"/>
    </location>
</feature>
<keyword evidence="1" id="KW-1133">Transmembrane helix</keyword>
<dbReference type="InterPro" id="IPR025874">
    <property type="entry name" value="DZR"/>
</dbReference>
<name>A0A4Q7P0D6_9FIRM</name>
<gene>
    <name evidence="3" type="ORF">EV209_2871</name>
</gene>